<keyword evidence="1" id="KW-0812">Transmembrane</keyword>
<feature type="transmembrane region" description="Helical" evidence="1">
    <location>
        <begin position="32"/>
        <end position="52"/>
    </location>
</feature>
<proteinExistence type="predicted"/>
<dbReference type="AlphaFoldDB" id="A0A1S7QAI0"/>
<keyword evidence="1" id="KW-0472">Membrane</keyword>
<dbReference type="EMBL" id="FBWC01000016">
    <property type="protein sequence ID" value="CUX33829.1"/>
    <property type="molecule type" value="Genomic_DNA"/>
</dbReference>
<evidence type="ECO:0000256" key="1">
    <source>
        <dbReference type="SAM" id="Phobius"/>
    </source>
</evidence>
<dbReference type="Pfam" id="PF14317">
    <property type="entry name" value="YcxB"/>
    <property type="match status" value="1"/>
</dbReference>
<gene>
    <name evidence="3" type="ORF">AGR4C_Cc70045</name>
</gene>
<keyword evidence="1" id="KW-1133">Transmembrane helix</keyword>
<feature type="domain" description="YcxB-like C-terminal" evidence="2">
    <location>
        <begin position="106"/>
        <end position="165"/>
    </location>
</feature>
<evidence type="ECO:0000313" key="3">
    <source>
        <dbReference type="EMBL" id="CUX33829.1"/>
    </source>
</evidence>
<evidence type="ECO:0000313" key="4">
    <source>
        <dbReference type="Proteomes" id="UP000191897"/>
    </source>
</evidence>
<organism evidence="3 4">
    <name type="scientific">Agrobacterium tumefaciens str. Kerr 14</name>
    <dbReference type="NCBI Taxonomy" id="1183424"/>
    <lineage>
        <taxon>Bacteria</taxon>
        <taxon>Pseudomonadati</taxon>
        <taxon>Pseudomonadota</taxon>
        <taxon>Alphaproteobacteria</taxon>
        <taxon>Hyphomicrobiales</taxon>
        <taxon>Rhizobiaceae</taxon>
        <taxon>Rhizobium/Agrobacterium group</taxon>
        <taxon>Agrobacterium</taxon>
        <taxon>Agrobacterium tumefaciens complex</taxon>
    </lineage>
</organism>
<sequence length="173" mass="19918">MRDMNRSVTFTLTADDYVAANKLFILKYSTSGWPLVCWLIFVALLLASLFTLALRFPDAPFMSLFYICVVVVIAIPLYQYFFGAAVFARKAYADQKTLQHPITVTWSEEGFRSKAQQGDWNVPWNDYLKWTEDSKVILLYQGARVFNMLPKRVLTPAQIDDFRQLVAANIKRA</sequence>
<evidence type="ECO:0000259" key="2">
    <source>
        <dbReference type="Pfam" id="PF14317"/>
    </source>
</evidence>
<name>A0A1S7QAI0_AGRTU</name>
<reference evidence="3 4" key="1">
    <citation type="submission" date="2016-01" db="EMBL/GenBank/DDBJ databases">
        <authorList>
            <person name="Oliw E.H."/>
        </authorList>
    </citation>
    <scope>NUCLEOTIDE SEQUENCE [LARGE SCALE GENOMIC DNA]</scope>
    <source>
        <strain evidence="3 4">Kerr 14</strain>
    </source>
</reference>
<protein>
    <recommendedName>
        <fullName evidence="2">YcxB-like C-terminal domain-containing protein</fullName>
    </recommendedName>
</protein>
<dbReference type="InterPro" id="IPR025588">
    <property type="entry name" value="YcxB-like_C"/>
</dbReference>
<dbReference type="Proteomes" id="UP000191897">
    <property type="component" value="Unassembled WGS sequence"/>
</dbReference>
<feature type="transmembrane region" description="Helical" evidence="1">
    <location>
        <begin position="64"/>
        <end position="88"/>
    </location>
</feature>
<accession>A0A1S7QAI0</accession>